<evidence type="ECO:0000313" key="9">
    <source>
        <dbReference type="Proteomes" id="UP001230051"/>
    </source>
</evidence>
<reference evidence="8" key="1">
    <citation type="submission" date="2022-02" db="EMBL/GenBank/DDBJ databases">
        <title>Atlantic sturgeon de novo genome assembly.</title>
        <authorList>
            <person name="Stock M."/>
            <person name="Klopp C."/>
            <person name="Guiguen Y."/>
            <person name="Cabau C."/>
            <person name="Parinello H."/>
            <person name="Santidrian Yebra-Pimentel E."/>
            <person name="Kuhl H."/>
            <person name="Dirks R.P."/>
            <person name="Guessner J."/>
            <person name="Wuertz S."/>
            <person name="Du K."/>
            <person name="Schartl M."/>
        </authorList>
    </citation>
    <scope>NUCLEOTIDE SEQUENCE</scope>
    <source>
        <strain evidence="8">STURGEONOMICS-FGT-2020</strain>
        <tissue evidence="8">Whole blood</tissue>
    </source>
</reference>
<comment type="similarity">
    <text evidence="2 7">Belongs to the tetraspanin (TM4SF) family.</text>
</comment>
<evidence type="ECO:0000256" key="3">
    <source>
        <dbReference type="ARBA" id="ARBA00022692"/>
    </source>
</evidence>
<dbReference type="InterPro" id="IPR008952">
    <property type="entry name" value="Tetraspanin_EC2_sf"/>
</dbReference>
<keyword evidence="4 7" id="KW-1133">Transmembrane helix</keyword>
<evidence type="ECO:0000256" key="5">
    <source>
        <dbReference type="ARBA" id="ARBA00023136"/>
    </source>
</evidence>
<evidence type="ECO:0000256" key="7">
    <source>
        <dbReference type="RuleBase" id="RU361218"/>
    </source>
</evidence>
<keyword evidence="9" id="KW-1185">Reference proteome</keyword>
<feature type="transmembrane region" description="Helical" evidence="7">
    <location>
        <begin position="203"/>
        <end position="228"/>
    </location>
</feature>
<feature type="disulfide bond" evidence="6">
    <location>
        <begin position="144"/>
        <end position="177"/>
    </location>
</feature>
<keyword evidence="5 7" id="KW-0472">Membrane</keyword>
<organism evidence="8 9">
    <name type="scientific">Acipenser oxyrinchus oxyrinchus</name>
    <dbReference type="NCBI Taxonomy" id="40147"/>
    <lineage>
        <taxon>Eukaryota</taxon>
        <taxon>Metazoa</taxon>
        <taxon>Chordata</taxon>
        <taxon>Craniata</taxon>
        <taxon>Vertebrata</taxon>
        <taxon>Euteleostomi</taxon>
        <taxon>Actinopterygii</taxon>
        <taxon>Chondrostei</taxon>
        <taxon>Acipenseriformes</taxon>
        <taxon>Acipenseridae</taxon>
        <taxon>Acipenser</taxon>
    </lineage>
</organism>
<feature type="transmembrane region" description="Helical" evidence="7">
    <location>
        <begin position="84"/>
        <end position="108"/>
    </location>
</feature>
<gene>
    <name evidence="8" type="primary">CD63</name>
    <name evidence="8" type="ORF">AOXY_G20593</name>
</gene>
<dbReference type="InterPro" id="IPR018499">
    <property type="entry name" value="Tetraspanin/Peripherin"/>
</dbReference>
<dbReference type="PANTHER" id="PTHR19282:SF511">
    <property type="entry name" value="TETRASPANIN"/>
    <property type="match status" value="1"/>
</dbReference>
<dbReference type="GO" id="GO:0005886">
    <property type="term" value="C:plasma membrane"/>
    <property type="evidence" value="ECO:0007669"/>
    <property type="project" value="TreeGrafter"/>
</dbReference>
<dbReference type="EMBL" id="JAGXEW010000020">
    <property type="protein sequence ID" value="KAK1160405.1"/>
    <property type="molecule type" value="Genomic_DNA"/>
</dbReference>
<evidence type="ECO:0000256" key="6">
    <source>
        <dbReference type="PIRSR" id="PIRSR002419-1"/>
    </source>
</evidence>
<dbReference type="Proteomes" id="UP001230051">
    <property type="component" value="Unassembled WGS sequence"/>
</dbReference>
<proteinExistence type="inferred from homology"/>
<dbReference type="AlphaFoldDB" id="A0AAD8D0Q7"/>
<evidence type="ECO:0000256" key="2">
    <source>
        <dbReference type="ARBA" id="ARBA00006840"/>
    </source>
</evidence>
<comment type="caution">
    <text evidence="8">The sequence shown here is derived from an EMBL/GenBank/DDBJ whole genome shotgun (WGS) entry which is preliminary data.</text>
</comment>
<dbReference type="PIRSF" id="PIRSF002419">
    <property type="entry name" value="Tetraspanin"/>
    <property type="match status" value="1"/>
</dbReference>
<dbReference type="PRINTS" id="PR00259">
    <property type="entry name" value="TMFOUR"/>
</dbReference>
<keyword evidence="6" id="KW-1015">Disulfide bond</keyword>
<feature type="transmembrane region" description="Helical" evidence="7">
    <location>
        <begin position="55"/>
        <end position="77"/>
    </location>
</feature>
<dbReference type="InterPro" id="IPR000301">
    <property type="entry name" value="Tetraspanin_animals"/>
</dbReference>
<dbReference type="Gene3D" id="1.10.1450.10">
    <property type="entry name" value="Tetraspanin"/>
    <property type="match status" value="1"/>
</dbReference>
<feature type="transmembrane region" description="Helical" evidence="7">
    <location>
        <begin position="12"/>
        <end position="35"/>
    </location>
</feature>
<dbReference type="Pfam" id="PF00335">
    <property type="entry name" value="Tetraspanin"/>
    <property type="match status" value="1"/>
</dbReference>
<evidence type="ECO:0000256" key="4">
    <source>
        <dbReference type="ARBA" id="ARBA00022989"/>
    </source>
</evidence>
<dbReference type="SUPFAM" id="SSF48652">
    <property type="entry name" value="Tetraspanin"/>
    <property type="match status" value="1"/>
</dbReference>
<keyword evidence="3 7" id="KW-0812">Transmembrane</keyword>
<comment type="subcellular location">
    <subcellularLocation>
        <location evidence="1 7">Membrane</location>
        <topology evidence="1 7">Multi-pass membrane protein</topology>
    </subcellularLocation>
</comment>
<evidence type="ECO:0000256" key="1">
    <source>
        <dbReference type="ARBA" id="ARBA00004141"/>
    </source>
</evidence>
<protein>
    <recommendedName>
        <fullName evidence="7">Tetraspanin</fullName>
    </recommendedName>
</protein>
<accession>A0AAD8D0Q7</accession>
<sequence>MLDKIEKIGCIKFLLIFFNSVFWASGIALIVMGAVSRSSYAQFESFTGGGLSQCAVVIIVVGVAITAISFLGCFGAWTDNRYLLGLFTAVLIIILIIEMAAGIVLYVFRSKVEGKIKNQAKKVIIEYNPNLIAIIDDIQDKFHCCGAENYTDWLESSGWKRNNSVPDSCCRVEKEDCGYNITAGNIYHKGCVGSIKTFLQKKLVWIAAVCVGLGLVEITGAVLGCLVLREAIIKNGYEQK</sequence>
<name>A0AAD8D0Q7_ACIOX</name>
<dbReference type="PANTHER" id="PTHR19282">
    <property type="entry name" value="TETRASPANIN"/>
    <property type="match status" value="1"/>
</dbReference>
<evidence type="ECO:0000313" key="8">
    <source>
        <dbReference type="EMBL" id="KAK1160405.1"/>
    </source>
</evidence>